<accession>A0A8K1CN40</accession>
<dbReference type="SUPFAM" id="SSF47874">
    <property type="entry name" value="Annexin"/>
    <property type="match status" value="1"/>
</dbReference>
<dbReference type="Gene3D" id="1.10.220.10">
    <property type="entry name" value="Annexin"/>
    <property type="match status" value="4"/>
</dbReference>
<keyword evidence="2 6" id="KW-0677">Repeat</keyword>
<evidence type="ECO:0000256" key="6">
    <source>
        <dbReference type="RuleBase" id="RU003540"/>
    </source>
</evidence>
<evidence type="ECO:0000256" key="1">
    <source>
        <dbReference type="ARBA" id="ARBA00007831"/>
    </source>
</evidence>
<dbReference type="InterPro" id="IPR018502">
    <property type="entry name" value="Annexin_repeat"/>
</dbReference>
<dbReference type="PROSITE" id="PS00223">
    <property type="entry name" value="ANNEXIN_1"/>
    <property type="match status" value="1"/>
</dbReference>
<evidence type="ECO:0000256" key="5">
    <source>
        <dbReference type="ARBA" id="ARBA00023302"/>
    </source>
</evidence>
<dbReference type="SMART" id="SM00335">
    <property type="entry name" value="ANX"/>
    <property type="match status" value="4"/>
</dbReference>
<dbReference type="InterPro" id="IPR018252">
    <property type="entry name" value="Annexin_repeat_CS"/>
</dbReference>
<dbReference type="GO" id="GO:0005886">
    <property type="term" value="C:plasma membrane"/>
    <property type="evidence" value="ECO:0007669"/>
    <property type="project" value="TreeGrafter"/>
</dbReference>
<dbReference type="PROSITE" id="PS51897">
    <property type="entry name" value="ANNEXIN_2"/>
    <property type="match status" value="3"/>
</dbReference>
<dbReference type="EMBL" id="SPLM01000036">
    <property type="protein sequence ID" value="TMW66534.1"/>
    <property type="molecule type" value="Genomic_DNA"/>
</dbReference>
<dbReference type="PANTHER" id="PTHR10502">
    <property type="entry name" value="ANNEXIN"/>
    <property type="match status" value="1"/>
</dbReference>
<keyword evidence="5 6" id="KW-0111">Calcium/phospholipid-binding</keyword>
<dbReference type="InterPro" id="IPR001464">
    <property type="entry name" value="Annexin"/>
</dbReference>
<sequence length="334" mass="37819">MLAIYPRSAFDVYNKIKINYPSNIDAICEEIYKACTGMGTDEEMLIKILGPRSPNDRALISYRYKELFNTPLRDLVKGETSGDLGFLMQLICMSLPQAEAYIIHRACKGAGTSEHLLYPILVGRSDAEMNVLKKTYFEMYEEDLAVMLNAELSGDFHQIIMLALQELQIEYKSSFHTKEKVEEDAEMLYKAGEGKWGTDEGTFVKTLFSCPPQHLENVNKAYTEKHGHDIINAIQSEFGGTATDALVYFVRLTLEPFKLLTERLEASMAGLGTDEMALSSFLVRYHPYLSKIKPIFEDKHKISLRERIHGDTEGRHRELLLHVVDAPSSEGAFA</sequence>
<dbReference type="InterPro" id="IPR037104">
    <property type="entry name" value="Annexin_sf"/>
</dbReference>
<dbReference type="GO" id="GO:0005544">
    <property type="term" value="F:calcium-dependent phospholipid binding"/>
    <property type="evidence" value="ECO:0007669"/>
    <property type="project" value="UniProtKB-KW"/>
</dbReference>
<evidence type="ECO:0000313" key="7">
    <source>
        <dbReference type="EMBL" id="TMW66534.1"/>
    </source>
</evidence>
<evidence type="ECO:0000256" key="3">
    <source>
        <dbReference type="ARBA" id="ARBA00022837"/>
    </source>
</evidence>
<reference evidence="7" key="1">
    <citation type="submission" date="2019-03" db="EMBL/GenBank/DDBJ databases">
        <title>Long read genome sequence of the mycoparasitic Pythium oligandrum ATCC 38472 isolated from sugarbeet rhizosphere.</title>
        <authorList>
            <person name="Gaulin E."/>
        </authorList>
    </citation>
    <scope>NUCLEOTIDE SEQUENCE</scope>
    <source>
        <strain evidence="7">ATCC 38472_TT</strain>
    </source>
</reference>
<dbReference type="Pfam" id="PF00191">
    <property type="entry name" value="Annexin"/>
    <property type="match status" value="4"/>
</dbReference>
<comment type="domain">
    <text evidence="6">A pair of annexin repeats may form one binding site for calcium and phospholipid.</text>
</comment>
<evidence type="ECO:0000256" key="4">
    <source>
        <dbReference type="ARBA" id="ARBA00023216"/>
    </source>
</evidence>
<comment type="similarity">
    <text evidence="1 6">Belongs to the annexin family.</text>
</comment>
<keyword evidence="8" id="KW-1185">Reference proteome</keyword>
<dbReference type="GO" id="GO:0001786">
    <property type="term" value="F:phosphatidylserine binding"/>
    <property type="evidence" value="ECO:0007669"/>
    <property type="project" value="TreeGrafter"/>
</dbReference>
<dbReference type="GO" id="GO:0005737">
    <property type="term" value="C:cytoplasm"/>
    <property type="evidence" value="ECO:0007669"/>
    <property type="project" value="TreeGrafter"/>
</dbReference>
<dbReference type="Proteomes" id="UP000794436">
    <property type="component" value="Unassembled WGS sequence"/>
</dbReference>
<gene>
    <name evidence="7" type="ORF">Poli38472_004299</name>
</gene>
<protein>
    <recommendedName>
        <fullName evidence="6">Annexin</fullName>
    </recommendedName>
</protein>
<dbReference type="OrthoDB" id="37886at2759"/>
<dbReference type="PRINTS" id="PR00196">
    <property type="entry name" value="ANNEXIN"/>
</dbReference>
<dbReference type="AlphaFoldDB" id="A0A8K1CN40"/>
<comment type="caution">
    <text evidence="7">The sequence shown here is derived from an EMBL/GenBank/DDBJ whole genome shotgun (WGS) entry which is preliminary data.</text>
</comment>
<name>A0A8K1CN40_PYTOL</name>
<dbReference type="FunFam" id="1.10.220.10:FF:000002">
    <property type="entry name" value="Annexin"/>
    <property type="match status" value="1"/>
</dbReference>
<organism evidence="7 8">
    <name type="scientific">Pythium oligandrum</name>
    <name type="common">Mycoparasitic fungus</name>
    <dbReference type="NCBI Taxonomy" id="41045"/>
    <lineage>
        <taxon>Eukaryota</taxon>
        <taxon>Sar</taxon>
        <taxon>Stramenopiles</taxon>
        <taxon>Oomycota</taxon>
        <taxon>Peronosporomycetes</taxon>
        <taxon>Pythiales</taxon>
        <taxon>Pythiaceae</taxon>
        <taxon>Pythium</taxon>
    </lineage>
</organism>
<evidence type="ECO:0000313" key="8">
    <source>
        <dbReference type="Proteomes" id="UP000794436"/>
    </source>
</evidence>
<proteinExistence type="inferred from homology"/>
<dbReference type="PANTHER" id="PTHR10502:SF102">
    <property type="entry name" value="ANNEXIN B11"/>
    <property type="match status" value="1"/>
</dbReference>
<keyword evidence="4 6" id="KW-0041">Annexin</keyword>
<evidence type="ECO:0000256" key="2">
    <source>
        <dbReference type="ARBA" id="ARBA00022737"/>
    </source>
</evidence>
<dbReference type="GO" id="GO:0005509">
    <property type="term" value="F:calcium ion binding"/>
    <property type="evidence" value="ECO:0007669"/>
    <property type="project" value="InterPro"/>
</dbReference>
<keyword evidence="3 6" id="KW-0106">Calcium</keyword>